<keyword evidence="2" id="KW-0378">Hydrolase</keyword>
<dbReference type="Pfam" id="PF01674">
    <property type="entry name" value="Lipase_2"/>
    <property type="match status" value="1"/>
</dbReference>
<feature type="signal peptide" evidence="1">
    <location>
        <begin position="1"/>
        <end position="35"/>
    </location>
</feature>
<proteinExistence type="predicted"/>
<dbReference type="PANTHER" id="PTHR32015">
    <property type="entry name" value="FASTING INDUCED LIPASE"/>
    <property type="match status" value="1"/>
</dbReference>
<protein>
    <submittedName>
        <fullName evidence="2">Alpha/beta fold hydrolase</fullName>
    </submittedName>
</protein>
<organism evidence="2 3">
    <name type="scientific">Antrihabitans stalagmiti</name>
    <dbReference type="NCBI Taxonomy" id="2799499"/>
    <lineage>
        <taxon>Bacteria</taxon>
        <taxon>Bacillati</taxon>
        <taxon>Actinomycetota</taxon>
        <taxon>Actinomycetes</taxon>
        <taxon>Mycobacteriales</taxon>
        <taxon>Nocardiaceae</taxon>
        <taxon>Antrihabitans</taxon>
    </lineage>
</organism>
<feature type="chain" id="PRO_5036897621" evidence="1">
    <location>
        <begin position="36"/>
        <end position="332"/>
    </location>
</feature>
<comment type="caution">
    <text evidence="2">The sequence shown here is derived from an EMBL/GenBank/DDBJ whole genome shotgun (WGS) entry which is preliminary data.</text>
</comment>
<evidence type="ECO:0000313" key="3">
    <source>
        <dbReference type="Proteomes" id="UP000655868"/>
    </source>
</evidence>
<accession>A0A934NLJ2</accession>
<keyword evidence="1" id="KW-0732">Signal</keyword>
<reference evidence="2" key="1">
    <citation type="submission" date="2020-12" db="EMBL/GenBank/DDBJ databases">
        <title>Antrihabitans popcorni sp. nov. and Antrihabitans auranticaus sp. nov., isolated from a larva cave.</title>
        <authorList>
            <person name="Lee S.D."/>
            <person name="Kim I.S."/>
        </authorList>
    </citation>
    <scope>NUCLEOTIDE SEQUENCE</scope>
    <source>
        <strain evidence="2">YC3-6</strain>
    </source>
</reference>
<keyword evidence="3" id="KW-1185">Reference proteome</keyword>
<sequence>MNRSRKSRPGRVAVVLLTFCVTGVAQIFTQSTATASPVSVWSVPTVPGPVQTVHGYATEYVRKNLDAVPVGANDFGCRPTEAHPRPVVLVHGTDSSAYSDYAALSPMLADAGFCVFALNFGRDPARQTYGTEDMAISGVQVATFVEQVLTATGAEKVDIVGYSQGATVSRYFINRLGGAQYVSNWVGMASPSYGGVFYGLGPAAQAVPGAVDMLTPTLTTAVVQQMQGSNFLTALNSGGDTVAGVKYTTVSSNVDEMIQPFTNMALHGPNATNLVLQDLCPINMSGHFQLAYDPYALQLVVNALDPAAAKQPQCVAVPLGTGIPEVVGAAHS</sequence>
<dbReference type="RefSeq" id="WP_199701095.1">
    <property type="nucleotide sequence ID" value="NZ_JAEMNV010000001.1"/>
</dbReference>
<evidence type="ECO:0000313" key="2">
    <source>
        <dbReference type="EMBL" id="MBJ8337433.1"/>
    </source>
</evidence>
<dbReference type="PANTHER" id="PTHR32015:SF1">
    <property type="entry name" value="LIPASE"/>
    <property type="match status" value="1"/>
</dbReference>
<dbReference type="Gene3D" id="3.40.50.1820">
    <property type="entry name" value="alpha/beta hydrolase"/>
    <property type="match status" value="1"/>
</dbReference>
<dbReference type="InterPro" id="IPR029058">
    <property type="entry name" value="AB_hydrolase_fold"/>
</dbReference>
<dbReference type="Proteomes" id="UP000655868">
    <property type="component" value="Unassembled WGS sequence"/>
</dbReference>
<dbReference type="GO" id="GO:0016298">
    <property type="term" value="F:lipase activity"/>
    <property type="evidence" value="ECO:0007669"/>
    <property type="project" value="TreeGrafter"/>
</dbReference>
<dbReference type="AlphaFoldDB" id="A0A934NLJ2"/>
<dbReference type="GO" id="GO:0016042">
    <property type="term" value="P:lipid catabolic process"/>
    <property type="evidence" value="ECO:0007669"/>
    <property type="project" value="InterPro"/>
</dbReference>
<dbReference type="InterPro" id="IPR002918">
    <property type="entry name" value="Lipase_EstA/Esterase_EstB"/>
</dbReference>
<evidence type="ECO:0000256" key="1">
    <source>
        <dbReference type="SAM" id="SignalP"/>
    </source>
</evidence>
<name>A0A934NLJ2_9NOCA</name>
<gene>
    <name evidence="2" type="ORF">JGU71_00910</name>
</gene>
<dbReference type="SUPFAM" id="SSF53474">
    <property type="entry name" value="alpha/beta-Hydrolases"/>
    <property type="match status" value="1"/>
</dbReference>
<dbReference type="EMBL" id="JAEMNV010000001">
    <property type="protein sequence ID" value="MBJ8337433.1"/>
    <property type="molecule type" value="Genomic_DNA"/>
</dbReference>